<evidence type="ECO:0000313" key="2">
    <source>
        <dbReference type="EMBL" id="QYY41725.1"/>
    </source>
</evidence>
<dbReference type="InterPro" id="IPR004013">
    <property type="entry name" value="PHP_dom"/>
</dbReference>
<dbReference type="InterPro" id="IPR016195">
    <property type="entry name" value="Pol/histidinol_Pase-like"/>
</dbReference>
<dbReference type="SMART" id="SM00481">
    <property type="entry name" value="POLIIIAc"/>
    <property type="match status" value="1"/>
</dbReference>
<dbReference type="EMBL" id="CP080764">
    <property type="protein sequence ID" value="QYY41725.1"/>
    <property type="molecule type" value="Genomic_DNA"/>
</dbReference>
<name>A0ABX8Y8N9_ANETH</name>
<protein>
    <submittedName>
        <fullName evidence="2">PHP domain-containing protein</fullName>
    </submittedName>
</protein>
<dbReference type="Pfam" id="PF02811">
    <property type="entry name" value="PHP"/>
    <property type="match status" value="1"/>
</dbReference>
<dbReference type="PANTHER" id="PTHR42924">
    <property type="entry name" value="EXONUCLEASE"/>
    <property type="match status" value="1"/>
</dbReference>
<accession>A0ABX8Y8N9</accession>
<proteinExistence type="predicted"/>
<organism evidence="2 3">
    <name type="scientific">Aneurinibacillus thermoaerophilus</name>
    <dbReference type="NCBI Taxonomy" id="143495"/>
    <lineage>
        <taxon>Bacteria</taxon>
        <taxon>Bacillati</taxon>
        <taxon>Bacillota</taxon>
        <taxon>Bacilli</taxon>
        <taxon>Bacillales</taxon>
        <taxon>Paenibacillaceae</taxon>
        <taxon>Aneurinibacillus group</taxon>
        <taxon>Aneurinibacillus</taxon>
    </lineage>
</organism>
<dbReference type="SUPFAM" id="SSF89550">
    <property type="entry name" value="PHP domain-like"/>
    <property type="match status" value="1"/>
</dbReference>
<dbReference type="Gene3D" id="1.10.150.650">
    <property type="match status" value="1"/>
</dbReference>
<reference evidence="2 3" key="1">
    <citation type="submission" date="2021-08" db="EMBL/GenBank/DDBJ databases">
        <title>Complete genome sequence of the strain Aneurinibacillus thermoaerophilus CCM 8960.</title>
        <authorList>
            <person name="Musilova J."/>
            <person name="Kourilova X."/>
            <person name="Pernicova I."/>
            <person name="Bezdicek M."/>
            <person name="Lengerova M."/>
            <person name="Obruca S."/>
            <person name="Sedlar K."/>
        </authorList>
    </citation>
    <scope>NUCLEOTIDE SEQUENCE [LARGE SCALE GENOMIC DNA]</scope>
    <source>
        <strain evidence="2 3">CCM 8960</strain>
    </source>
</reference>
<gene>
    <name evidence="2" type="ORF">K3F53_12410</name>
</gene>
<dbReference type="GeneID" id="97142177"/>
<keyword evidence="3" id="KW-1185">Reference proteome</keyword>
<dbReference type="CDD" id="cd07438">
    <property type="entry name" value="PHP_HisPPase_AMP"/>
    <property type="match status" value="1"/>
</dbReference>
<evidence type="ECO:0000259" key="1">
    <source>
        <dbReference type="SMART" id="SM00481"/>
    </source>
</evidence>
<dbReference type="InterPro" id="IPR003141">
    <property type="entry name" value="Pol/His_phosphatase_N"/>
</dbReference>
<dbReference type="InterPro" id="IPR052018">
    <property type="entry name" value="PHP_domain"/>
</dbReference>
<feature type="domain" description="Polymerase/histidinol phosphatase N-terminal" evidence="1">
    <location>
        <begin position="5"/>
        <end position="70"/>
    </location>
</feature>
<sequence length="279" mass="30971">MMARVDLHSHTVASDGTFTVREVIERAKQKGLCALGITDHDTVAALPEALEEGKRLGVEIVPGVEISSVDEGKDVHVLGYYINIHDEKFLSYLEELRQVRSRRNRMIIAKLNELGIDITVEEVESRKKEQEGNIGRPHIAEVLMEKGIVASMGEAFDKYLGFSGAAYVNPPRISPEEAIDLIKDAGGVAVLAHPGLYDKPDMVRRLIGHGLQGIEIHHPDNDEADRRLYGEMADEYGLVKTAGSDFHGMRNALIFHADLGTCTTTLDTVRYLRELSKSW</sequence>
<dbReference type="Gene3D" id="3.20.20.140">
    <property type="entry name" value="Metal-dependent hydrolases"/>
    <property type="match status" value="1"/>
</dbReference>
<dbReference type="RefSeq" id="WP_057898265.1">
    <property type="nucleotide sequence ID" value="NZ_CP080764.1"/>
</dbReference>
<dbReference type="Proteomes" id="UP000826616">
    <property type="component" value="Chromosome"/>
</dbReference>
<dbReference type="PANTHER" id="PTHR42924:SF3">
    <property type="entry name" value="POLYMERASE_HISTIDINOL PHOSPHATASE N-TERMINAL DOMAIN-CONTAINING PROTEIN"/>
    <property type="match status" value="1"/>
</dbReference>
<evidence type="ECO:0000313" key="3">
    <source>
        <dbReference type="Proteomes" id="UP000826616"/>
    </source>
</evidence>